<evidence type="ECO:0000313" key="2">
    <source>
        <dbReference type="EMBL" id="TWT56696.1"/>
    </source>
</evidence>
<comment type="caution">
    <text evidence="2">The sequence shown here is derived from an EMBL/GenBank/DDBJ whole genome shotgun (WGS) entry which is preliminary data.</text>
</comment>
<name>A0A5C5X164_9PLAN</name>
<evidence type="ECO:0000256" key="1">
    <source>
        <dbReference type="SAM" id="SignalP"/>
    </source>
</evidence>
<dbReference type="Proteomes" id="UP000317243">
    <property type="component" value="Unassembled WGS sequence"/>
</dbReference>
<evidence type="ECO:0000313" key="3">
    <source>
        <dbReference type="Proteomes" id="UP000317243"/>
    </source>
</evidence>
<proteinExistence type="predicted"/>
<feature type="signal peptide" evidence="1">
    <location>
        <begin position="1"/>
        <end position="27"/>
    </location>
</feature>
<dbReference type="EMBL" id="SIHI01000001">
    <property type="protein sequence ID" value="TWT56696.1"/>
    <property type="molecule type" value="Genomic_DNA"/>
</dbReference>
<keyword evidence="1" id="KW-0732">Signal</keyword>
<keyword evidence="3" id="KW-1185">Reference proteome</keyword>
<accession>A0A5C5X164</accession>
<gene>
    <name evidence="2" type="ORF">KOR42_00500</name>
</gene>
<dbReference type="RefSeq" id="WP_146506627.1">
    <property type="nucleotide sequence ID" value="NZ_SIHI01000001.1"/>
</dbReference>
<feature type="chain" id="PRO_5022925315" description="Stigma-specific protein, Stig1" evidence="1">
    <location>
        <begin position="28"/>
        <end position="157"/>
    </location>
</feature>
<sequence length="157" mass="16223" precursor="true">MSRFLFGLACTALCMSAMSMSASEAYAGGGFFSAYGFNGGGCYSTYQSYSAVDYAPYSYNYNPVNYAFAPYAGGCNTAPISSGPCETCAPAPTCSSHCTSYCPGTFGKHHKGCGYRNGCGYGHGCGLLGPLCPFKRASYSDCGTCGSFGYSGGCCGW</sequence>
<protein>
    <recommendedName>
        <fullName evidence="4">Stigma-specific protein, Stig1</fullName>
    </recommendedName>
</protein>
<reference evidence="2 3" key="1">
    <citation type="submission" date="2019-02" db="EMBL/GenBank/DDBJ databases">
        <title>Deep-cultivation of Planctomycetes and their phenomic and genomic characterization uncovers novel biology.</title>
        <authorList>
            <person name="Wiegand S."/>
            <person name="Jogler M."/>
            <person name="Boedeker C."/>
            <person name="Pinto D."/>
            <person name="Vollmers J."/>
            <person name="Rivas-Marin E."/>
            <person name="Kohn T."/>
            <person name="Peeters S.H."/>
            <person name="Heuer A."/>
            <person name="Rast P."/>
            <person name="Oberbeckmann S."/>
            <person name="Bunk B."/>
            <person name="Jeske O."/>
            <person name="Meyerdierks A."/>
            <person name="Storesund J.E."/>
            <person name="Kallscheuer N."/>
            <person name="Luecker S."/>
            <person name="Lage O.M."/>
            <person name="Pohl T."/>
            <person name="Merkel B.J."/>
            <person name="Hornburger P."/>
            <person name="Mueller R.-W."/>
            <person name="Bruemmer F."/>
            <person name="Labrenz M."/>
            <person name="Spormann A.M."/>
            <person name="Op Den Camp H."/>
            <person name="Overmann J."/>
            <person name="Amann R."/>
            <person name="Jetten M.S.M."/>
            <person name="Mascher T."/>
            <person name="Medema M.H."/>
            <person name="Devos D.P."/>
            <person name="Kaster A.-K."/>
            <person name="Ovreas L."/>
            <person name="Rohde M."/>
            <person name="Galperin M.Y."/>
            <person name="Jogler C."/>
        </authorList>
    </citation>
    <scope>NUCLEOTIDE SEQUENCE [LARGE SCALE GENOMIC DNA]</scope>
    <source>
        <strain evidence="2 3">KOR42</strain>
    </source>
</reference>
<dbReference type="AlphaFoldDB" id="A0A5C5X164"/>
<evidence type="ECO:0008006" key="4">
    <source>
        <dbReference type="Google" id="ProtNLM"/>
    </source>
</evidence>
<organism evidence="2 3">
    <name type="scientific">Thalassoglobus neptunius</name>
    <dbReference type="NCBI Taxonomy" id="1938619"/>
    <lineage>
        <taxon>Bacteria</taxon>
        <taxon>Pseudomonadati</taxon>
        <taxon>Planctomycetota</taxon>
        <taxon>Planctomycetia</taxon>
        <taxon>Planctomycetales</taxon>
        <taxon>Planctomycetaceae</taxon>
        <taxon>Thalassoglobus</taxon>
    </lineage>
</organism>